<keyword evidence="1" id="KW-0472">Membrane</keyword>
<sequence length="184" mass="18485">MRLCDVTSNQTGPLIGGTFGLIFIQANAGDLPSAIAIPLRALGAAAFLGLLAALRRAPAPRTTGTPQRTFGRGYWLVVAAEVIAAAAGFFVIISVLHAPHATVGWIALVVGVHFFGLAAVWRMAALRLLAAGMSLCGAAGLVLAACGSSPAVIAAVAGIAPGALLLASVWRSALAKPALQDTPA</sequence>
<proteinExistence type="predicted"/>
<evidence type="ECO:0000313" key="2">
    <source>
        <dbReference type="EMBL" id="GAA2243284.1"/>
    </source>
</evidence>
<comment type="caution">
    <text evidence="2">The sequence shown here is derived from an EMBL/GenBank/DDBJ whole genome shotgun (WGS) entry which is preliminary data.</text>
</comment>
<gene>
    <name evidence="2" type="ORF">GCM10010430_26210</name>
</gene>
<keyword evidence="1" id="KW-1133">Transmembrane helix</keyword>
<accession>A0ABN3DX13</accession>
<feature type="transmembrane region" description="Helical" evidence="1">
    <location>
        <begin position="151"/>
        <end position="170"/>
    </location>
</feature>
<feature type="transmembrane region" description="Helical" evidence="1">
    <location>
        <begin position="102"/>
        <end position="121"/>
    </location>
</feature>
<evidence type="ECO:0000313" key="3">
    <source>
        <dbReference type="Proteomes" id="UP001500305"/>
    </source>
</evidence>
<evidence type="ECO:0000256" key="1">
    <source>
        <dbReference type="SAM" id="Phobius"/>
    </source>
</evidence>
<keyword evidence="3" id="KW-1185">Reference proteome</keyword>
<reference evidence="2 3" key="1">
    <citation type="journal article" date="2019" name="Int. J. Syst. Evol. Microbiol.">
        <title>The Global Catalogue of Microorganisms (GCM) 10K type strain sequencing project: providing services to taxonomists for standard genome sequencing and annotation.</title>
        <authorList>
            <consortium name="The Broad Institute Genomics Platform"/>
            <consortium name="The Broad Institute Genome Sequencing Center for Infectious Disease"/>
            <person name="Wu L."/>
            <person name="Ma J."/>
        </authorList>
    </citation>
    <scope>NUCLEOTIDE SEQUENCE [LARGE SCALE GENOMIC DNA]</scope>
    <source>
        <strain evidence="2 3">JCM 7356</strain>
    </source>
</reference>
<feature type="transmembrane region" description="Helical" evidence="1">
    <location>
        <begin position="128"/>
        <end position="145"/>
    </location>
</feature>
<protein>
    <submittedName>
        <fullName evidence="2">Uncharacterized protein</fullName>
    </submittedName>
</protein>
<organism evidence="2 3">
    <name type="scientific">Kitasatospora cystarginea</name>
    <dbReference type="NCBI Taxonomy" id="58350"/>
    <lineage>
        <taxon>Bacteria</taxon>
        <taxon>Bacillati</taxon>
        <taxon>Actinomycetota</taxon>
        <taxon>Actinomycetes</taxon>
        <taxon>Kitasatosporales</taxon>
        <taxon>Streptomycetaceae</taxon>
        <taxon>Kitasatospora</taxon>
    </lineage>
</organism>
<name>A0ABN3DX13_9ACTN</name>
<feature type="transmembrane region" description="Helical" evidence="1">
    <location>
        <begin position="34"/>
        <end position="54"/>
    </location>
</feature>
<feature type="transmembrane region" description="Helical" evidence="1">
    <location>
        <begin position="74"/>
        <end position="96"/>
    </location>
</feature>
<dbReference type="Proteomes" id="UP001500305">
    <property type="component" value="Unassembled WGS sequence"/>
</dbReference>
<dbReference type="EMBL" id="BAAATR010000009">
    <property type="protein sequence ID" value="GAA2243284.1"/>
    <property type="molecule type" value="Genomic_DNA"/>
</dbReference>
<feature type="transmembrane region" description="Helical" evidence="1">
    <location>
        <begin position="12"/>
        <end position="28"/>
    </location>
</feature>
<keyword evidence="1" id="KW-0812">Transmembrane</keyword>